<name>A0A0Q9YY93_9GAMM</name>
<sequence length="92" mass="10473">MLKGPTKNVRNEEIGQLFTWNQSIDKPGFELRANSDSQFERVLAQFKKDVLTHQLGEGLFETDPAALTIKLTKANFIHWQKAILTSQMVGKK</sequence>
<keyword evidence="3" id="KW-1185">Reference proteome</keyword>
<evidence type="ECO:0000313" key="2">
    <source>
        <dbReference type="EMBL" id="MCS5710339.1"/>
    </source>
</evidence>
<gene>
    <name evidence="2" type="ORF">HT99x_002775</name>
    <name evidence="1" type="ORF">HT99x_01166</name>
</gene>
<dbReference type="STRING" id="295108.HT99x_01166"/>
<reference evidence="2" key="2">
    <citation type="journal article" date="2016" name="Genome Announc.">
        <title>Draft Genome Sequences of Two Novel Amoeba-Resistant Intranuclear Bacteria, 'Candidatus Berkiella cookevillensis' and 'Candidatus Berkiella aquae'.</title>
        <authorList>
            <person name="Mehari Y.T."/>
            <person name="Arivett B.A."/>
            <person name="Farone A.L."/>
            <person name="Gunderson J.H."/>
            <person name="Farone M.B."/>
        </authorList>
    </citation>
    <scope>NUCLEOTIDE SEQUENCE</scope>
    <source>
        <strain evidence="2">HT99</strain>
    </source>
</reference>
<proteinExistence type="predicted"/>
<evidence type="ECO:0000313" key="1">
    <source>
        <dbReference type="EMBL" id="KRG21972.1"/>
    </source>
</evidence>
<accession>A0A0Q9YY93</accession>
<dbReference type="Proteomes" id="UP000051497">
    <property type="component" value="Unassembled WGS sequence"/>
</dbReference>
<dbReference type="EMBL" id="LKAJ02000001">
    <property type="protein sequence ID" value="MCS5710339.1"/>
    <property type="molecule type" value="Genomic_DNA"/>
</dbReference>
<comment type="caution">
    <text evidence="1">The sequence shown here is derived from an EMBL/GenBank/DDBJ whole genome shotgun (WGS) entry which is preliminary data.</text>
</comment>
<dbReference type="RefSeq" id="WP_075065785.1">
    <property type="nucleotide sequence ID" value="NZ_LKAJ02000001.1"/>
</dbReference>
<evidence type="ECO:0000313" key="3">
    <source>
        <dbReference type="Proteomes" id="UP000051497"/>
    </source>
</evidence>
<reference evidence="1" key="1">
    <citation type="submission" date="2015-09" db="EMBL/GenBank/DDBJ databases">
        <title>Draft Genome Sequences of Two Novel Amoeba-resistant Intranuclear Bacteria, Candidatus Berkiella cookevillensis and Candidatus Berkiella aquae.</title>
        <authorList>
            <person name="Mehari Y.T."/>
            <person name="Arivett B.A."/>
            <person name="Farone A.L."/>
            <person name="Gunderson J.H."/>
            <person name="Farone M.B."/>
        </authorList>
    </citation>
    <scope>NUCLEOTIDE SEQUENCE [LARGE SCALE GENOMIC DNA]</scope>
    <source>
        <strain evidence="1">HT99</strain>
    </source>
</reference>
<organism evidence="1">
    <name type="scientific">Candidatus Berkiella aquae</name>
    <dbReference type="NCBI Taxonomy" id="295108"/>
    <lineage>
        <taxon>Bacteria</taxon>
        <taxon>Pseudomonadati</taxon>
        <taxon>Pseudomonadota</taxon>
        <taxon>Gammaproteobacteria</taxon>
        <taxon>Candidatus Berkiellales</taxon>
        <taxon>Candidatus Berkiellaceae</taxon>
        <taxon>Candidatus Berkiella</taxon>
    </lineage>
</organism>
<protein>
    <submittedName>
        <fullName evidence="1">Uncharacterized protein</fullName>
    </submittedName>
</protein>
<dbReference type="AlphaFoldDB" id="A0A0Q9YY93"/>
<dbReference type="EMBL" id="LKAJ01000003">
    <property type="protein sequence ID" value="KRG21972.1"/>
    <property type="molecule type" value="Genomic_DNA"/>
</dbReference>
<reference evidence="2" key="3">
    <citation type="submission" date="2021-06" db="EMBL/GenBank/DDBJ databases">
        <title>Genomic Description and Analysis of Intracellular Bacteria, Candidatus Berkiella cookevillensis and Candidatus Berkiella aquae.</title>
        <authorList>
            <person name="Kidane D.T."/>
            <person name="Mehari Y.T."/>
            <person name="Rice F.C."/>
            <person name="Arivett B.A."/>
            <person name="Farone A.L."/>
            <person name="Berk S.G."/>
            <person name="Farone M.B."/>
        </authorList>
    </citation>
    <scope>NUCLEOTIDE SEQUENCE</scope>
    <source>
        <strain evidence="2">HT99</strain>
    </source>
</reference>